<dbReference type="InterPro" id="IPR015421">
    <property type="entry name" value="PyrdxlP-dep_Trfase_major"/>
</dbReference>
<dbReference type="SUPFAM" id="SSF53383">
    <property type="entry name" value="PLP-dependent transferases"/>
    <property type="match status" value="1"/>
</dbReference>
<dbReference type="CDD" id="cd00609">
    <property type="entry name" value="AAT_like"/>
    <property type="match status" value="1"/>
</dbReference>
<name>A0A2J6PEY9_9HELO</name>
<reference evidence="4 5" key="1">
    <citation type="submission" date="2016-05" db="EMBL/GenBank/DDBJ databases">
        <title>A degradative enzymes factory behind the ericoid mycorrhizal symbiosis.</title>
        <authorList>
            <consortium name="DOE Joint Genome Institute"/>
            <person name="Martino E."/>
            <person name="Morin E."/>
            <person name="Grelet G."/>
            <person name="Kuo A."/>
            <person name="Kohler A."/>
            <person name="Daghino S."/>
            <person name="Barry K."/>
            <person name="Choi C."/>
            <person name="Cichocki N."/>
            <person name="Clum A."/>
            <person name="Copeland A."/>
            <person name="Hainaut M."/>
            <person name="Haridas S."/>
            <person name="Labutti K."/>
            <person name="Lindquist E."/>
            <person name="Lipzen A."/>
            <person name="Khouja H.-R."/>
            <person name="Murat C."/>
            <person name="Ohm R."/>
            <person name="Olson A."/>
            <person name="Spatafora J."/>
            <person name="Veneault-Fourrey C."/>
            <person name="Henrissat B."/>
            <person name="Grigoriev I."/>
            <person name="Martin F."/>
            <person name="Perotto S."/>
        </authorList>
    </citation>
    <scope>NUCLEOTIDE SEQUENCE [LARGE SCALE GENOMIC DNA]</scope>
    <source>
        <strain evidence="4 5">UAMH 7357</strain>
    </source>
</reference>
<dbReference type="PROSITE" id="PS00105">
    <property type="entry name" value="AA_TRANSFER_CLASS_1"/>
    <property type="match status" value="1"/>
</dbReference>
<dbReference type="Gene3D" id="3.90.1150.10">
    <property type="entry name" value="Aspartate Aminotransferase, domain 1"/>
    <property type="match status" value="1"/>
</dbReference>
<evidence type="ECO:0000259" key="3">
    <source>
        <dbReference type="Pfam" id="PF00155"/>
    </source>
</evidence>
<feature type="domain" description="Aminotransferase class I/classII large" evidence="3">
    <location>
        <begin position="74"/>
        <end position="407"/>
    </location>
</feature>
<keyword evidence="5" id="KW-1185">Reference proteome</keyword>
<organism evidence="4 5">
    <name type="scientific">Hyaloscypha hepaticicola</name>
    <dbReference type="NCBI Taxonomy" id="2082293"/>
    <lineage>
        <taxon>Eukaryota</taxon>
        <taxon>Fungi</taxon>
        <taxon>Dikarya</taxon>
        <taxon>Ascomycota</taxon>
        <taxon>Pezizomycotina</taxon>
        <taxon>Leotiomycetes</taxon>
        <taxon>Helotiales</taxon>
        <taxon>Hyaloscyphaceae</taxon>
        <taxon>Hyaloscypha</taxon>
    </lineage>
</organism>
<dbReference type="InterPro" id="IPR015422">
    <property type="entry name" value="PyrdxlP-dep_Trfase_small"/>
</dbReference>
<comment type="similarity">
    <text evidence="1">Belongs to the class-I pyridoxal-phosphate-dependent aminotransferase family.</text>
</comment>
<dbReference type="STRING" id="1745343.A0A2J6PEY9"/>
<dbReference type="OrthoDB" id="7042322at2759"/>
<dbReference type="Pfam" id="PF00155">
    <property type="entry name" value="Aminotran_1_2"/>
    <property type="match status" value="1"/>
</dbReference>
<dbReference type="GO" id="GO:0030170">
    <property type="term" value="F:pyridoxal phosphate binding"/>
    <property type="evidence" value="ECO:0007669"/>
    <property type="project" value="InterPro"/>
</dbReference>
<dbReference type="PANTHER" id="PTHR43510:SF1">
    <property type="entry name" value="AMINOTRANSFERASE FUNCTION, HYPOTHETICAL (EUROFUNG)"/>
    <property type="match status" value="1"/>
</dbReference>
<dbReference type="InterPro" id="IPR004839">
    <property type="entry name" value="Aminotransferase_I/II_large"/>
</dbReference>
<evidence type="ECO:0000256" key="2">
    <source>
        <dbReference type="ARBA" id="ARBA00022898"/>
    </source>
</evidence>
<sequence length="416" mass="45497">MKSFKKLSLVNRTEAPITAKMVKIEPFEVEQWMDKYEVTPGVLNIAETCAASISIDDLVALCEDPNIPHPINTRTKLTYGAIRGSPALRERLASLYSARVSSPLSAENILITPGAIAANFLLLYTLIGPGDHVICVHPTYQQLYSVPASLGAEISLWELRKEKNYVLDIEDLKPLVKDNTKLIIINNPNNPTGATIPKSVLQSLIDVAREKNITILSDEVYRPLFHGISPVDADFPPSLISMGYENTLITGSMSKAYSLAGIRLGWIASRSPSLISAVASARDYTTISVSQLDDAIATYALSQSVLHALLGRNIQLAKTNVALLSTFISSHSQICSWVKPNGGTTALVQFKKKGEVVDDVEFCIDLLEKTKVMFVPASRCFGEEFKGYVRIGFCCETQVLKEGLEKLGGYITENVA</sequence>
<dbReference type="EMBL" id="KZ613547">
    <property type="protein sequence ID" value="PMD12574.1"/>
    <property type="molecule type" value="Genomic_DNA"/>
</dbReference>
<accession>A0A2J6PEY9</accession>
<dbReference type="GO" id="GO:0003824">
    <property type="term" value="F:catalytic activity"/>
    <property type="evidence" value="ECO:0007669"/>
    <property type="project" value="InterPro"/>
</dbReference>
<protein>
    <submittedName>
        <fullName evidence="4">Aminotransferas-like protein</fullName>
    </submittedName>
</protein>
<gene>
    <name evidence="4" type="ORF">NA56DRAFT_638887</name>
</gene>
<dbReference type="PANTHER" id="PTHR43510">
    <property type="entry name" value="AMINOTRANSFERASE FUNCTION, HYPOTHETICAL (EUROFUNG)"/>
    <property type="match status" value="1"/>
</dbReference>
<dbReference type="Gene3D" id="3.40.640.10">
    <property type="entry name" value="Type I PLP-dependent aspartate aminotransferase-like (Major domain)"/>
    <property type="match status" value="1"/>
</dbReference>
<evidence type="ECO:0000313" key="4">
    <source>
        <dbReference type="EMBL" id="PMD12574.1"/>
    </source>
</evidence>
<evidence type="ECO:0000256" key="1">
    <source>
        <dbReference type="ARBA" id="ARBA00007441"/>
    </source>
</evidence>
<dbReference type="AlphaFoldDB" id="A0A2J6PEY9"/>
<dbReference type="InterPro" id="IPR004838">
    <property type="entry name" value="NHTrfase_class1_PyrdxlP-BS"/>
</dbReference>
<dbReference type="Proteomes" id="UP000235672">
    <property type="component" value="Unassembled WGS sequence"/>
</dbReference>
<dbReference type="InterPro" id="IPR015424">
    <property type="entry name" value="PyrdxlP-dep_Trfase"/>
</dbReference>
<evidence type="ECO:0000313" key="5">
    <source>
        <dbReference type="Proteomes" id="UP000235672"/>
    </source>
</evidence>
<proteinExistence type="inferred from homology"/>
<keyword evidence="2" id="KW-0663">Pyridoxal phosphate</keyword>